<dbReference type="Proteomes" id="UP001215151">
    <property type="component" value="Unassembled WGS sequence"/>
</dbReference>
<name>A0AAD7TVQ0_9APHY</name>
<reference evidence="3" key="1">
    <citation type="submission" date="2022-11" db="EMBL/GenBank/DDBJ databases">
        <title>Genome Sequence of Cubamyces cubensis.</title>
        <authorList>
            <person name="Buettner E."/>
        </authorList>
    </citation>
    <scope>NUCLEOTIDE SEQUENCE</scope>
    <source>
        <strain evidence="3">MPL-01</strain>
    </source>
</reference>
<comment type="caution">
    <text evidence="3">The sequence shown here is derived from an EMBL/GenBank/DDBJ whole genome shotgun (WGS) entry which is preliminary data.</text>
</comment>
<feature type="region of interest" description="Disordered" evidence="1">
    <location>
        <begin position="865"/>
        <end position="886"/>
    </location>
</feature>
<keyword evidence="4" id="KW-1185">Reference proteome</keyword>
<evidence type="ECO:0000259" key="2">
    <source>
        <dbReference type="Pfam" id="PF20231"/>
    </source>
</evidence>
<dbReference type="EMBL" id="JAPEVG010000130">
    <property type="protein sequence ID" value="KAJ8481719.1"/>
    <property type="molecule type" value="Genomic_DNA"/>
</dbReference>
<evidence type="ECO:0000313" key="4">
    <source>
        <dbReference type="Proteomes" id="UP001215151"/>
    </source>
</evidence>
<protein>
    <recommendedName>
        <fullName evidence="2">DUF6589 domain-containing protein</fullName>
    </recommendedName>
</protein>
<dbReference type="InterPro" id="IPR046496">
    <property type="entry name" value="DUF6589"/>
</dbReference>
<accession>A0AAD7TVQ0</accession>
<dbReference type="AlphaFoldDB" id="A0AAD7TVQ0"/>
<sequence>MEPLLADAFEQELHNNWGSLFDDGYDEDDDEYIPFDDGYDSDRLSDASDWDPVDIIEEDHAPPIHLERTASLHQRLGTSSKLERVLKILYYMESLDMNLPLFLDALSWGDDACISDPKVQYERTTLMVSEELPRILERWHRVPRASTARHHHVRPNGARKALEQFSVSCVAEIIDRELEETAPLFRSPADALSEEGLTAFNFAEVAEKLERSSGAPTLWSLLTGAMRRLHKASPRSQHESLSRRNPTFAAVMMFSQLQYMRSRNLTAWTKPLTVFLKSKGVSAKALDLLHALGISMSHSWSVRAFAGISAHAMEDLEKVIRFLAWWLTYDNVNFAFRVFEQRLQNQSHFDSGTSGSVFVKPNAPQPPPISSAALQEQRRMGRINPITLADIVELDAAAAPRIHRRIIHIVLQSLLDAPEFDLSTYAHRSHPALTPPAPVKPLPHGPEHVTKQYVLGTVHVDESSYDGTDDLITEWLRQLHYDSPEEHQRTGLERVFFWIGDQLTVDRLRGLANYRCEDLNGFDRLDWLVMVFGWFHLQMAFANSLHRQYFGTAAGQGLRKAFAHLQRKGLQNVQIKGTFHHHLHEGILHVTEAHLRTCWKEVTGVQSLADLRNLTPEELLAFAEEVVTQHASNDAIEDLEECMDGQHDDLLRQATMWNRDALYYLLLDGAMRQGDVGLMEDLLPHLFFRFSGGGNHKYAVEILELLQGLHREWTDEVKDFVRNNCWLINMKGGPEDFVAIDLVQEHTIKDVKVTYRPKGPNAGWDLMKARAPAIPVLRAVDEEIARQFRTTYRGTSHTTPSKEADIKHLIDLFTESKLHVYCPGRVVPKTSADHVKEFVSDGVTIAARNIIPKWLERRAVYDHATSQTWTSEDSTTAGANVPGATA</sequence>
<dbReference type="Pfam" id="PF20231">
    <property type="entry name" value="DUF6589"/>
    <property type="match status" value="1"/>
</dbReference>
<evidence type="ECO:0000313" key="3">
    <source>
        <dbReference type="EMBL" id="KAJ8481719.1"/>
    </source>
</evidence>
<organism evidence="3 4">
    <name type="scientific">Trametes cubensis</name>
    <dbReference type="NCBI Taxonomy" id="1111947"/>
    <lineage>
        <taxon>Eukaryota</taxon>
        <taxon>Fungi</taxon>
        <taxon>Dikarya</taxon>
        <taxon>Basidiomycota</taxon>
        <taxon>Agaricomycotina</taxon>
        <taxon>Agaricomycetes</taxon>
        <taxon>Polyporales</taxon>
        <taxon>Polyporaceae</taxon>
        <taxon>Trametes</taxon>
    </lineage>
</organism>
<evidence type="ECO:0000256" key="1">
    <source>
        <dbReference type="SAM" id="MobiDB-lite"/>
    </source>
</evidence>
<feature type="compositionally biased region" description="Polar residues" evidence="1">
    <location>
        <begin position="865"/>
        <end position="878"/>
    </location>
</feature>
<feature type="domain" description="DUF6589" evidence="2">
    <location>
        <begin position="384"/>
        <end position="797"/>
    </location>
</feature>
<proteinExistence type="predicted"/>
<gene>
    <name evidence="3" type="ORF">ONZ51_g5810</name>
</gene>